<dbReference type="Gene3D" id="3.50.50.60">
    <property type="entry name" value="FAD/NAD(P)-binding domain"/>
    <property type="match status" value="2"/>
</dbReference>
<dbReference type="Pfam" id="PF07992">
    <property type="entry name" value="Pyr_redox_2"/>
    <property type="match status" value="1"/>
</dbReference>
<gene>
    <name evidence="5" type="ORF">EGH25_08850</name>
</gene>
<dbReference type="PANTHER" id="PTHR43429:SF3">
    <property type="entry name" value="NITRITE REDUCTASE [NAD(P)H]"/>
    <property type="match status" value="1"/>
</dbReference>
<keyword evidence="6" id="KW-1185">Reference proteome</keyword>
<feature type="domain" description="FAD/NAD(P)-binding" evidence="4">
    <location>
        <begin position="3"/>
        <end position="301"/>
    </location>
</feature>
<evidence type="ECO:0000256" key="3">
    <source>
        <dbReference type="ARBA" id="ARBA00022827"/>
    </source>
</evidence>
<keyword evidence="2" id="KW-0285">Flavoprotein</keyword>
<dbReference type="GO" id="GO:0016491">
    <property type="term" value="F:oxidoreductase activity"/>
    <property type="evidence" value="ECO:0007669"/>
    <property type="project" value="InterPro"/>
</dbReference>
<keyword evidence="3" id="KW-0274">FAD</keyword>
<protein>
    <submittedName>
        <fullName evidence="5">FAD-dependent oxidoreductase</fullName>
    </submittedName>
</protein>
<name>A0A9Q4GJQ7_9EURY</name>
<dbReference type="InterPro" id="IPR050260">
    <property type="entry name" value="FAD-bd_OxRdtase"/>
</dbReference>
<dbReference type="Proteomes" id="UP001149411">
    <property type="component" value="Unassembled WGS sequence"/>
</dbReference>
<proteinExistence type="predicted"/>
<sequence>MTQYVIIGDGIAGATAAETLRDENEDADITVITEEPEPLYNRINIKEFAKGKMAEEFIQIHDASWYDERGIDLMLDTHVWKVESDENEVVLHNGDGLGYDKLLVAAGGTPRDLPVPHSTADGIHNFWTFIDSRRIRRDAEDAESGIVVGAGLLGIDFAFALAENDVDGKYLMRGDRWWRYAMDEEGAEIIHDELREAGVEPVFGEGVDRFEVDRMGHVTDVVGTSGTRYDCDMAGACIGLDLNTGMLDGTPAETDEGIIVDEHMQTDDPDIFAAGDITEFYDVLVGEHNINGSWDSAQEQGEVAGRNMAAGEAGEEMETFSIVPKYSVSHFSMPFMSLGSPTKGDEFASRRYGEKEHRRLAFKDGRLVGAILVGNVRPVGPLTRVINKRADVADDKEDLLAEQIDLDEVLD</sequence>
<evidence type="ECO:0000259" key="4">
    <source>
        <dbReference type="Pfam" id="PF07992"/>
    </source>
</evidence>
<comment type="caution">
    <text evidence="5">The sequence shown here is derived from an EMBL/GenBank/DDBJ whole genome shotgun (WGS) entry which is preliminary data.</text>
</comment>
<dbReference type="RefSeq" id="WP_266087730.1">
    <property type="nucleotide sequence ID" value="NZ_RKLV01000008.1"/>
</dbReference>
<dbReference type="InterPro" id="IPR016156">
    <property type="entry name" value="FAD/NAD-linked_Rdtase_dimer_sf"/>
</dbReference>
<dbReference type="PRINTS" id="PR00411">
    <property type="entry name" value="PNDRDTASEI"/>
</dbReference>
<evidence type="ECO:0000313" key="5">
    <source>
        <dbReference type="EMBL" id="MCX2819456.1"/>
    </source>
</evidence>
<evidence type="ECO:0000256" key="2">
    <source>
        <dbReference type="ARBA" id="ARBA00022630"/>
    </source>
</evidence>
<dbReference type="PRINTS" id="PR00368">
    <property type="entry name" value="FADPNR"/>
</dbReference>
<dbReference type="InterPro" id="IPR036188">
    <property type="entry name" value="FAD/NAD-bd_sf"/>
</dbReference>
<accession>A0A9Q4GJQ7</accession>
<dbReference type="EMBL" id="RKLV01000008">
    <property type="protein sequence ID" value="MCX2819456.1"/>
    <property type="molecule type" value="Genomic_DNA"/>
</dbReference>
<dbReference type="PANTHER" id="PTHR43429">
    <property type="entry name" value="PYRIDINE NUCLEOTIDE-DISULFIDE OXIDOREDUCTASE DOMAIN-CONTAINING"/>
    <property type="match status" value="1"/>
</dbReference>
<dbReference type="Gene3D" id="3.30.390.30">
    <property type="match status" value="1"/>
</dbReference>
<reference evidence="5" key="1">
    <citation type="submission" date="2022-09" db="EMBL/GenBank/DDBJ databases">
        <title>Haloadaptaus new haloarchaeum isolated from saline soil.</title>
        <authorList>
            <person name="Duran-Viseras A."/>
            <person name="Sanchez-Porro C."/>
            <person name="Ventosa A."/>
        </authorList>
    </citation>
    <scope>NUCLEOTIDE SEQUENCE</scope>
    <source>
        <strain evidence="5">F3-133</strain>
    </source>
</reference>
<dbReference type="AlphaFoldDB" id="A0A9Q4GJQ7"/>
<dbReference type="InterPro" id="IPR023753">
    <property type="entry name" value="FAD/NAD-binding_dom"/>
</dbReference>
<comment type="cofactor">
    <cofactor evidence="1">
        <name>FAD</name>
        <dbReference type="ChEBI" id="CHEBI:57692"/>
    </cofactor>
</comment>
<organism evidence="5 6">
    <name type="scientific">Halorutilus salinus</name>
    <dbReference type="NCBI Taxonomy" id="2487751"/>
    <lineage>
        <taxon>Archaea</taxon>
        <taxon>Methanobacteriati</taxon>
        <taxon>Methanobacteriota</taxon>
        <taxon>Stenosarchaea group</taxon>
        <taxon>Halobacteria</taxon>
        <taxon>Halorutilales</taxon>
        <taxon>Halorutilaceae</taxon>
        <taxon>Halorutilus</taxon>
    </lineage>
</organism>
<dbReference type="SUPFAM" id="SSF51905">
    <property type="entry name" value="FAD/NAD(P)-binding domain"/>
    <property type="match status" value="2"/>
</dbReference>
<evidence type="ECO:0000256" key="1">
    <source>
        <dbReference type="ARBA" id="ARBA00001974"/>
    </source>
</evidence>
<evidence type="ECO:0000313" key="6">
    <source>
        <dbReference type="Proteomes" id="UP001149411"/>
    </source>
</evidence>